<dbReference type="OrthoDB" id="4368470at2759"/>
<dbReference type="Proteomes" id="UP000030686">
    <property type="component" value="Unassembled WGS sequence"/>
</dbReference>
<organism evidence="2 3">
    <name type="scientific">Penicillium roqueforti (strain FM164)</name>
    <dbReference type="NCBI Taxonomy" id="1365484"/>
    <lineage>
        <taxon>Eukaryota</taxon>
        <taxon>Fungi</taxon>
        <taxon>Dikarya</taxon>
        <taxon>Ascomycota</taxon>
        <taxon>Pezizomycotina</taxon>
        <taxon>Eurotiomycetes</taxon>
        <taxon>Eurotiomycetidae</taxon>
        <taxon>Eurotiales</taxon>
        <taxon>Aspergillaceae</taxon>
        <taxon>Penicillium</taxon>
    </lineage>
</organism>
<protein>
    <submittedName>
        <fullName evidence="2">Uncharacterized protein</fullName>
    </submittedName>
</protein>
<feature type="compositionally biased region" description="Polar residues" evidence="1">
    <location>
        <begin position="23"/>
        <end position="32"/>
    </location>
</feature>
<keyword evidence="3" id="KW-1185">Reference proteome</keyword>
<proteinExistence type="predicted"/>
<gene>
    <name evidence="2" type="ORF">PROQFM164_S07g000278</name>
</gene>
<dbReference type="AlphaFoldDB" id="W6QUW9"/>
<evidence type="ECO:0000256" key="1">
    <source>
        <dbReference type="SAM" id="MobiDB-lite"/>
    </source>
</evidence>
<dbReference type="OMA" id="LTRWHIN"/>
<name>W6QUW9_PENRF</name>
<accession>W6QUW9</accession>
<feature type="region of interest" description="Disordered" evidence="1">
    <location>
        <begin position="1"/>
        <end position="39"/>
    </location>
</feature>
<sequence length="307" mass="34330">MTMDSQKDTTSIGSDSSRENHPPTKSAQQSPTDTDDVDRDTEISLEKIKSADQALSVIEDSGFFKQSLYSFLVLTSVTEEVGHNLLQLLDQKHPHVRKGFFLRKKVLTLKIPSFTHEAPLAWFFDQLLQWNFNGQLTQVEVRRVRVMASPRVTAQFPGYVGDEKEPDTYITPRGNPATGHPTVVMEVGFSQTYSSLVQAAKVWLEGVGPTVRKVILIKFFRCKSGIAGTIELWGRDTTGNARMVWSNRIFPVRGPVERPIYLTREDIFDGVVEPGRQGTDRLDLDLTSLRDIIVETGLDAVGLIPAP</sequence>
<evidence type="ECO:0000313" key="3">
    <source>
        <dbReference type="Proteomes" id="UP000030686"/>
    </source>
</evidence>
<evidence type="ECO:0000313" key="2">
    <source>
        <dbReference type="EMBL" id="CDM37929.1"/>
    </source>
</evidence>
<dbReference type="STRING" id="1365484.W6QUW9"/>
<dbReference type="EMBL" id="HG792021">
    <property type="protein sequence ID" value="CDM37929.1"/>
    <property type="molecule type" value="Genomic_DNA"/>
</dbReference>
<reference evidence="2" key="1">
    <citation type="journal article" date="2014" name="Nat. Commun.">
        <title>Multiple recent horizontal transfers of a large genomic region in cheese making fungi.</title>
        <authorList>
            <person name="Cheeseman K."/>
            <person name="Ropars J."/>
            <person name="Renault P."/>
            <person name="Dupont J."/>
            <person name="Gouzy J."/>
            <person name="Branca A."/>
            <person name="Abraham A.L."/>
            <person name="Ceppi M."/>
            <person name="Conseiller E."/>
            <person name="Debuchy R."/>
            <person name="Malagnac F."/>
            <person name="Goarin A."/>
            <person name="Silar P."/>
            <person name="Lacoste S."/>
            <person name="Sallet E."/>
            <person name="Bensimon A."/>
            <person name="Giraud T."/>
            <person name="Brygoo Y."/>
        </authorList>
    </citation>
    <scope>NUCLEOTIDE SEQUENCE [LARGE SCALE GENOMIC DNA]</scope>
    <source>
        <strain evidence="2">FM164</strain>
    </source>
</reference>